<dbReference type="InterPro" id="IPR044842">
    <property type="entry name" value="ALKBH9B/ALKBH10B-like"/>
</dbReference>
<evidence type="ECO:0000313" key="5">
    <source>
        <dbReference type="Proteomes" id="UP000467841"/>
    </source>
</evidence>
<dbReference type="CDD" id="cd17039">
    <property type="entry name" value="Ubl_ubiquitin_like"/>
    <property type="match status" value="1"/>
</dbReference>
<evidence type="ECO:0000256" key="1">
    <source>
        <dbReference type="ARBA" id="ARBA00007879"/>
    </source>
</evidence>
<name>A0A6D2KH75_9BRAS</name>
<dbReference type="Gene3D" id="2.60.120.590">
    <property type="entry name" value="Alpha-ketoglutarate-dependent dioxygenase AlkB-like"/>
    <property type="match status" value="1"/>
</dbReference>
<feature type="region of interest" description="Disordered" evidence="2">
    <location>
        <begin position="235"/>
        <end position="267"/>
    </location>
</feature>
<comment type="caution">
    <text evidence="4">The sequence shown here is derived from an EMBL/GenBank/DDBJ whole genome shotgun (WGS) entry which is preliminary data.</text>
</comment>
<keyword evidence="5" id="KW-1185">Reference proteome</keyword>
<dbReference type="PROSITE" id="PS50053">
    <property type="entry name" value="UBIQUITIN_2"/>
    <property type="match status" value="1"/>
</dbReference>
<proteinExistence type="inferred from homology"/>
<dbReference type="InterPro" id="IPR019956">
    <property type="entry name" value="Ubiquitin_dom"/>
</dbReference>
<comment type="similarity">
    <text evidence="1">Belongs to the alkB family.</text>
</comment>
<dbReference type="Pfam" id="PF00240">
    <property type="entry name" value="ubiquitin"/>
    <property type="match status" value="1"/>
</dbReference>
<sequence length="377" mass="42261">MAFGRILSSDSEGNFRGPLTLSLKQGSLLVMRGNSADMARHVMCPSKTKRVSITFFRVRPETNHYHSQPNSPHHNDGAMTMWQQQQPCPFPMPPTPFLNGFDHSVEAMPKFGVFRPPMIMMAPPPLQPMVLTSPGAMGTGGGTGVFLPWASSVSLLILKDTVMELIVEKNDGSTFSIEADTSETVLDIKKKIDKSQGIPFSNQKLFFQGTLLEEDDLDLKHYKIVKQSRIHLFLPPNLKPNHNKDQVLHQTEQSPKPPKSSTEKSVVPLTNEEKVYLQDSSEGNSYYQDLLQREPSNLVGDLVSGENKPTTSEENVNIQDSSVRHNYFQDLLLRESSSPLSYLTGDFVSGEKRPMRAEENVNIQDSCGRNNYFQVTY</sequence>
<dbReference type="GO" id="GO:0006402">
    <property type="term" value="P:mRNA catabolic process"/>
    <property type="evidence" value="ECO:0007669"/>
    <property type="project" value="InterPro"/>
</dbReference>
<feature type="compositionally biased region" description="Low complexity" evidence="2">
    <location>
        <begin position="250"/>
        <end position="267"/>
    </location>
</feature>
<dbReference type="EMBL" id="CACVBM020001362">
    <property type="protein sequence ID" value="CAA7047075.1"/>
    <property type="molecule type" value="Genomic_DNA"/>
</dbReference>
<evidence type="ECO:0000259" key="3">
    <source>
        <dbReference type="PROSITE" id="PS50053"/>
    </source>
</evidence>
<dbReference type="SUPFAM" id="SSF54236">
    <property type="entry name" value="Ubiquitin-like"/>
    <property type="match status" value="1"/>
</dbReference>
<dbReference type="SMART" id="SM00213">
    <property type="entry name" value="UBQ"/>
    <property type="match status" value="1"/>
</dbReference>
<dbReference type="InterPro" id="IPR029071">
    <property type="entry name" value="Ubiquitin-like_domsf"/>
</dbReference>
<accession>A0A6D2KH75</accession>
<dbReference type="InterPro" id="IPR000626">
    <property type="entry name" value="Ubiquitin-like_dom"/>
</dbReference>
<gene>
    <name evidence="4" type="ORF">MERR_LOCUS34310</name>
</gene>
<dbReference type="Proteomes" id="UP000467841">
    <property type="component" value="Unassembled WGS sequence"/>
</dbReference>
<dbReference type="AlphaFoldDB" id="A0A6D2KH75"/>
<evidence type="ECO:0000313" key="4">
    <source>
        <dbReference type="EMBL" id="CAA7047075.1"/>
    </source>
</evidence>
<protein>
    <recommendedName>
        <fullName evidence="3">Ubiquitin-like domain-containing protein</fullName>
    </recommendedName>
</protein>
<feature type="domain" description="Ubiquitin-like" evidence="3">
    <location>
        <begin position="163"/>
        <end position="234"/>
    </location>
</feature>
<dbReference type="GO" id="GO:0003729">
    <property type="term" value="F:mRNA binding"/>
    <property type="evidence" value="ECO:0007669"/>
    <property type="project" value="InterPro"/>
</dbReference>
<dbReference type="Gene3D" id="3.10.20.90">
    <property type="entry name" value="Phosphatidylinositol 3-kinase Catalytic Subunit, Chain A, domain 1"/>
    <property type="match status" value="1"/>
</dbReference>
<dbReference type="GO" id="GO:0032451">
    <property type="term" value="F:demethylase activity"/>
    <property type="evidence" value="ECO:0007669"/>
    <property type="project" value="InterPro"/>
</dbReference>
<evidence type="ECO:0000256" key="2">
    <source>
        <dbReference type="SAM" id="MobiDB-lite"/>
    </source>
</evidence>
<dbReference type="OrthoDB" id="1916097at2759"/>
<dbReference type="InterPro" id="IPR037151">
    <property type="entry name" value="AlkB-like_sf"/>
</dbReference>
<dbReference type="PANTHER" id="PTHR31447:SF2">
    <property type="entry name" value="RNA DEMETHYLASE ALKBH10B"/>
    <property type="match status" value="1"/>
</dbReference>
<reference evidence="4" key="1">
    <citation type="submission" date="2020-01" db="EMBL/GenBank/DDBJ databases">
        <authorList>
            <person name="Mishra B."/>
        </authorList>
    </citation>
    <scope>NUCLEOTIDE SEQUENCE [LARGE SCALE GENOMIC DNA]</scope>
</reference>
<organism evidence="4 5">
    <name type="scientific">Microthlaspi erraticum</name>
    <dbReference type="NCBI Taxonomy" id="1685480"/>
    <lineage>
        <taxon>Eukaryota</taxon>
        <taxon>Viridiplantae</taxon>
        <taxon>Streptophyta</taxon>
        <taxon>Embryophyta</taxon>
        <taxon>Tracheophyta</taxon>
        <taxon>Spermatophyta</taxon>
        <taxon>Magnoliopsida</taxon>
        <taxon>eudicotyledons</taxon>
        <taxon>Gunneridae</taxon>
        <taxon>Pentapetalae</taxon>
        <taxon>rosids</taxon>
        <taxon>malvids</taxon>
        <taxon>Brassicales</taxon>
        <taxon>Brassicaceae</taxon>
        <taxon>Coluteocarpeae</taxon>
        <taxon>Microthlaspi</taxon>
    </lineage>
</organism>
<dbReference type="PRINTS" id="PR00348">
    <property type="entry name" value="UBIQUITIN"/>
</dbReference>
<dbReference type="PANTHER" id="PTHR31447">
    <property type="entry name" value="HYDROXYPROLINE-RICH GLYCOPROTEIN FAMILY PROTEIN-RELATED"/>
    <property type="match status" value="1"/>
</dbReference>